<dbReference type="GO" id="GO:1901530">
    <property type="term" value="P:response to hypochlorite"/>
    <property type="evidence" value="ECO:0007669"/>
    <property type="project" value="TreeGrafter"/>
</dbReference>
<evidence type="ECO:0000313" key="2">
    <source>
        <dbReference type="EMBL" id="AWG25484.1"/>
    </source>
</evidence>
<name>A0A2S1LP21_9FLAO</name>
<keyword evidence="1" id="KW-0472">Membrane</keyword>
<sequence>MRKQLGSEIGVCGVVLILLWIGIFKFTPVEAHAIQRLVEYSPLMSWMYKVGSVQAVSNVIGIFEIITAFLLAISPFSKKIAFMGGLLGTVIFLTTLTFLLSTPGVFRIVDNVPVTDFFILKDIMALGICLQVLLDHWPEKRKITA</sequence>
<proteinExistence type="predicted"/>
<keyword evidence="1" id="KW-1133">Transmembrane helix</keyword>
<keyword evidence="1" id="KW-0812">Transmembrane</keyword>
<dbReference type="EMBL" id="CP020919">
    <property type="protein sequence ID" value="AWG25484.1"/>
    <property type="molecule type" value="Genomic_DNA"/>
</dbReference>
<dbReference type="Proteomes" id="UP000244677">
    <property type="component" value="Chromosome"/>
</dbReference>
<feature type="transmembrane region" description="Helical" evidence="1">
    <location>
        <begin position="55"/>
        <end position="73"/>
    </location>
</feature>
<dbReference type="PANTHER" id="PTHR40106:SF1">
    <property type="entry name" value="INNER MEMBRANE PROTEIN RCLC"/>
    <property type="match status" value="1"/>
</dbReference>
<feature type="transmembrane region" description="Helical" evidence="1">
    <location>
        <begin position="80"/>
        <end position="100"/>
    </location>
</feature>
<dbReference type="Pfam" id="PF04224">
    <property type="entry name" value="DUF417"/>
    <property type="match status" value="1"/>
</dbReference>
<dbReference type="InterPro" id="IPR016865">
    <property type="entry name" value="RclC"/>
</dbReference>
<feature type="transmembrane region" description="Helical" evidence="1">
    <location>
        <begin position="112"/>
        <end position="134"/>
    </location>
</feature>
<accession>A0A2S1LP21</accession>
<protein>
    <recommendedName>
        <fullName evidence="4">DUF417 domain-containing protein</fullName>
    </recommendedName>
</protein>
<dbReference type="PANTHER" id="PTHR40106">
    <property type="entry name" value="INNER MEMBRANE PROTEIN RCLC"/>
    <property type="match status" value="1"/>
</dbReference>
<dbReference type="InterPro" id="IPR007339">
    <property type="entry name" value="RclC-like"/>
</dbReference>
<dbReference type="GO" id="GO:0005886">
    <property type="term" value="C:plasma membrane"/>
    <property type="evidence" value="ECO:0007669"/>
    <property type="project" value="TreeGrafter"/>
</dbReference>
<organism evidence="2 3">
    <name type="scientific">Flavobacterium kingsejongi</name>
    <dbReference type="NCBI Taxonomy" id="1678728"/>
    <lineage>
        <taxon>Bacteria</taxon>
        <taxon>Pseudomonadati</taxon>
        <taxon>Bacteroidota</taxon>
        <taxon>Flavobacteriia</taxon>
        <taxon>Flavobacteriales</taxon>
        <taxon>Flavobacteriaceae</taxon>
        <taxon>Flavobacterium</taxon>
    </lineage>
</organism>
<dbReference type="OrthoDB" id="1118972at2"/>
<dbReference type="AlphaFoldDB" id="A0A2S1LP21"/>
<reference evidence="2 3" key="1">
    <citation type="submission" date="2017-04" db="EMBL/GenBank/DDBJ databases">
        <title>Complete genome sequence of Flavobacterium kingsejong AJ004.</title>
        <authorList>
            <person name="Lee P.C."/>
        </authorList>
    </citation>
    <scope>NUCLEOTIDE SEQUENCE [LARGE SCALE GENOMIC DNA]</scope>
    <source>
        <strain evidence="2 3">AJ004</strain>
    </source>
</reference>
<dbReference type="PIRSF" id="PIRSF028065">
    <property type="entry name" value="UCP028065"/>
    <property type="match status" value="1"/>
</dbReference>
<evidence type="ECO:0008006" key="4">
    <source>
        <dbReference type="Google" id="ProtNLM"/>
    </source>
</evidence>
<gene>
    <name evidence="2" type="ORF">FK004_09665</name>
</gene>
<keyword evidence="3" id="KW-1185">Reference proteome</keyword>
<dbReference type="KEGG" id="fki:FK004_09665"/>
<evidence type="ECO:0000313" key="3">
    <source>
        <dbReference type="Proteomes" id="UP000244677"/>
    </source>
</evidence>
<evidence type="ECO:0000256" key="1">
    <source>
        <dbReference type="SAM" id="Phobius"/>
    </source>
</evidence>